<evidence type="ECO:0000256" key="1">
    <source>
        <dbReference type="ARBA" id="ARBA00023002"/>
    </source>
</evidence>
<proteinExistence type="predicted"/>
<name>A0ABM9UQB6_SARVE</name>
<dbReference type="Gene3D" id="3.20.20.100">
    <property type="entry name" value="NADP-dependent oxidoreductase domain"/>
    <property type="match status" value="1"/>
</dbReference>
<dbReference type="InterPro" id="IPR050523">
    <property type="entry name" value="AKR_Detox_Biosynth"/>
</dbReference>
<evidence type="ECO:0000313" key="3">
    <source>
        <dbReference type="EMBL" id="CUN91807.1"/>
    </source>
</evidence>
<comment type="caution">
    <text evidence="3">The sequence shown here is derived from an EMBL/GenBank/DDBJ whole genome shotgun (WGS) entry which is preliminary data.</text>
</comment>
<gene>
    <name evidence="3" type="primary">iolS_4</name>
    <name evidence="3" type="ORF">ERS852473_01421</name>
</gene>
<sequence length="346" mass="39404">MEYIKLGNSDLVVSRICLGCMGFGDATNGMHSWTLDEEKSTEIIKKALENGINFFDTAIGYQGGTSEQYLGRALKRLANREDVIIATKFPARTKKEIEDNISAREHIQNMLNQSLANLGTDYIDLYICHMWDYETPIEEIMEALNEQVELGKVRYIGISNCFAWQLEKANAIAEKNGWSKFISVQNHYNLIFREEEREMMGCCLDGNIAMTPYSALASGRLVRDVSESTKRLEEDFYAKGKYDLTADQDRIIIERVAEIAEKRNMTRIQIALGWLLSKVASPVVGATKFSHIEEAVKAVSVRLTEEEIKYLEEPYIPHKLVGLMAEKQYDDISKKLMLDKIISLDK</sequence>
<evidence type="ECO:0000313" key="4">
    <source>
        <dbReference type="Proteomes" id="UP000095488"/>
    </source>
</evidence>
<evidence type="ECO:0000259" key="2">
    <source>
        <dbReference type="Pfam" id="PF00248"/>
    </source>
</evidence>
<dbReference type="Proteomes" id="UP000095488">
    <property type="component" value="Unassembled WGS sequence"/>
</dbReference>
<dbReference type="EMBL" id="CYZR01000004">
    <property type="protein sequence ID" value="CUN91807.1"/>
    <property type="molecule type" value="Genomic_DNA"/>
</dbReference>
<dbReference type="Pfam" id="PF00248">
    <property type="entry name" value="Aldo_ket_red"/>
    <property type="match status" value="1"/>
</dbReference>
<dbReference type="PANTHER" id="PTHR43364">
    <property type="entry name" value="NADH-SPECIFIC METHYLGLYOXAL REDUCTASE-RELATED"/>
    <property type="match status" value="1"/>
</dbReference>
<dbReference type="SUPFAM" id="SSF51430">
    <property type="entry name" value="NAD(P)-linked oxidoreductase"/>
    <property type="match status" value="1"/>
</dbReference>
<dbReference type="PANTHER" id="PTHR43364:SF4">
    <property type="entry name" value="NAD(P)-LINKED OXIDOREDUCTASE SUPERFAMILY PROTEIN"/>
    <property type="match status" value="1"/>
</dbReference>
<dbReference type="InterPro" id="IPR036812">
    <property type="entry name" value="NAD(P)_OxRdtase_dom_sf"/>
</dbReference>
<protein>
    <submittedName>
        <fullName evidence="3">Aldo-keto reductase</fullName>
        <ecNumber evidence="3">1.1.1.-</ecNumber>
    </submittedName>
</protein>
<accession>A0ABM9UQB6</accession>
<dbReference type="GO" id="GO:0016491">
    <property type="term" value="F:oxidoreductase activity"/>
    <property type="evidence" value="ECO:0007669"/>
    <property type="project" value="UniProtKB-KW"/>
</dbReference>
<organism evidence="3 4">
    <name type="scientific">Sarcina ventriculi</name>
    <name type="common">Clostridium ventriculi</name>
    <dbReference type="NCBI Taxonomy" id="1267"/>
    <lineage>
        <taxon>Bacteria</taxon>
        <taxon>Bacillati</taxon>
        <taxon>Bacillota</taxon>
        <taxon>Clostridia</taxon>
        <taxon>Eubacteriales</taxon>
        <taxon>Clostridiaceae</taxon>
        <taxon>Sarcina</taxon>
    </lineage>
</organism>
<dbReference type="RefSeq" id="WP_055259011.1">
    <property type="nucleotide sequence ID" value="NZ_CABIXL010000004.1"/>
</dbReference>
<keyword evidence="1 3" id="KW-0560">Oxidoreductase</keyword>
<keyword evidence="4" id="KW-1185">Reference proteome</keyword>
<dbReference type="CDD" id="cd19079">
    <property type="entry name" value="AKR_EcYajO-like"/>
    <property type="match status" value="1"/>
</dbReference>
<feature type="domain" description="NADP-dependent oxidoreductase" evidence="2">
    <location>
        <begin position="16"/>
        <end position="313"/>
    </location>
</feature>
<reference evidence="3 4" key="1">
    <citation type="submission" date="2015-09" db="EMBL/GenBank/DDBJ databases">
        <authorList>
            <consortium name="Pathogen Informatics"/>
        </authorList>
    </citation>
    <scope>NUCLEOTIDE SEQUENCE [LARGE SCALE GENOMIC DNA]</scope>
    <source>
        <strain evidence="3 4">2789STDY5834858</strain>
    </source>
</reference>
<dbReference type="InterPro" id="IPR023210">
    <property type="entry name" value="NADP_OxRdtase_dom"/>
</dbReference>
<dbReference type="InterPro" id="IPR020471">
    <property type="entry name" value="AKR"/>
</dbReference>
<dbReference type="EC" id="1.1.1.-" evidence="3"/>
<dbReference type="PRINTS" id="PR00069">
    <property type="entry name" value="ALDKETRDTASE"/>
</dbReference>